<reference evidence="1 2" key="1">
    <citation type="journal article" date="2021" name="BMC Genomics">
        <title>Datura genome reveals duplications of psychoactive alkaloid biosynthetic genes and high mutation rate following tissue culture.</title>
        <authorList>
            <person name="Rajewski A."/>
            <person name="Carter-House D."/>
            <person name="Stajich J."/>
            <person name="Litt A."/>
        </authorList>
    </citation>
    <scope>NUCLEOTIDE SEQUENCE [LARGE SCALE GENOMIC DNA]</scope>
    <source>
        <strain evidence="1">AR-01</strain>
    </source>
</reference>
<dbReference type="Proteomes" id="UP000823775">
    <property type="component" value="Unassembled WGS sequence"/>
</dbReference>
<evidence type="ECO:0000313" key="1">
    <source>
        <dbReference type="EMBL" id="MCE3215912.1"/>
    </source>
</evidence>
<feature type="non-terminal residue" evidence="1">
    <location>
        <position position="1"/>
    </location>
</feature>
<name>A0ABS8WSL6_DATST</name>
<evidence type="ECO:0000313" key="2">
    <source>
        <dbReference type="Proteomes" id="UP000823775"/>
    </source>
</evidence>
<sequence>EYEQNNRDMNFNDWFFHRIVQMRKEGNTLASCGLYSLARGPFDGVQKFKSHSTYFTGGAISEDTFQQDACNAFLHAFEEDDDFIHWGRNDLDAISTGVTLADDIIRDIKSEPETDNEDLLL</sequence>
<organism evidence="1 2">
    <name type="scientific">Datura stramonium</name>
    <name type="common">Jimsonweed</name>
    <name type="synonym">Common thornapple</name>
    <dbReference type="NCBI Taxonomy" id="4076"/>
    <lineage>
        <taxon>Eukaryota</taxon>
        <taxon>Viridiplantae</taxon>
        <taxon>Streptophyta</taxon>
        <taxon>Embryophyta</taxon>
        <taxon>Tracheophyta</taxon>
        <taxon>Spermatophyta</taxon>
        <taxon>Magnoliopsida</taxon>
        <taxon>eudicotyledons</taxon>
        <taxon>Gunneridae</taxon>
        <taxon>Pentapetalae</taxon>
        <taxon>asterids</taxon>
        <taxon>lamiids</taxon>
        <taxon>Solanales</taxon>
        <taxon>Solanaceae</taxon>
        <taxon>Solanoideae</taxon>
        <taxon>Datureae</taxon>
        <taxon>Datura</taxon>
    </lineage>
</organism>
<dbReference type="EMBL" id="JACEIK010011835">
    <property type="protein sequence ID" value="MCE3215912.1"/>
    <property type="molecule type" value="Genomic_DNA"/>
</dbReference>
<comment type="caution">
    <text evidence="1">The sequence shown here is derived from an EMBL/GenBank/DDBJ whole genome shotgun (WGS) entry which is preliminary data.</text>
</comment>
<gene>
    <name evidence="1" type="ORF">HAX54_004075</name>
</gene>
<keyword evidence="2" id="KW-1185">Reference proteome</keyword>
<proteinExistence type="predicted"/>
<accession>A0ABS8WSL6</accession>
<protein>
    <submittedName>
        <fullName evidence="1">Uncharacterized protein</fullName>
    </submittedName>
</protein>